<feature type="non-terminal residue" evidence="2">
    <location>
        <position position="799"/>
    </location>
</feature>
<dbReference type="Proteomes" id="UP001164746">
    <property type="component" value="Chromosome 9"/>
</dbReference>
<feature type="compositionally biased region" description="Basic and acidic residues" evidence="1">
    <location>
        <begin position="619"/>
        <end position="630"/>
    </location>
</feature>
<dbReference type="CDD" id="cd00200">
    <property type="entry name" value="WD40"/>
    <property type="match status" value="1"/>
</dbReference>
<dbReference type="EMBL" id="CP111020">
    <property type="protein sequence ID" value="WAR15169.1"/>
    <property type="molecule type" value="Genomic_DNA"/>
</dbReference>
<feature type="compositionally biased region" description="Basic and acidic residues" evidence="1">
    <location>
        <begin position="504"/>
        <end position="523"/>
    </location>
</feature>
<feature type="compositionally biased region" description="Low complexity" evidence="1">
    <location>
        <begin position="563"/>
        <end position="572"/>
    </location>
</feature>
<name>A0ABY7F316_MYAAR</name>
<feature type="compositionally biased region" description="Polar residues" evidence="1">
    <location>
        <begin position="790"/>
        <end position="799"/>
    </location>
</feature>
<proteinExistence type="predicted"/>
<feature type="region of interest" description="Disordered" evidence="1">
    <location>
        <begin position="779"/>
        <end position="799"/>
    </location>
</feature>
<feature type="compositionally biased region" description="Basic and acidic residues" evidence="1">
    <location>
        <begin position="779"/>
        <end position="789"/>
    </location>
</feature>
<reference evidence="2" key="1">
    <citation type="submission" date="2022-11" db="EMBL/GenBank/DDBJ databases">
        <title>Centuries of genome instability and evolution in soft-shell clam transmissible cancer (bioRxiv).</title>
        <authorList>
            <person name="Hart S.F.M."/>
            <person name="Yonemitsu M.A."/>
            <person name="Giersch R.M."/>
            <person name="Beal B.F."/>
            <person name="Arriagada G."/>
            <person name="Davis B.W."/>
            <person name="Ostrander E.A."/>
            <person name="Goff S.P."/>
            <person name="Metzger M.J."/>
        </authorList>
    </citation>
    <scope>NUCLEOTIDE SEQUENCE</scope>
    <source>
        <strain evidence="2">MELC-2E11</strain>
        <tissue evidence="2">Siphon/mantle</tissue>
    </source>
</reference>
<evidence type="ECO:0000313" key="3">
    <source>
        <dbReference type="Proteomes" id="UP001164746"/>
    </source>
</evidence>
<dbReference type="InterPro" id="IPR001680">
    <property type="entry name" value="WD40_rpt"/>
</dbReference>
<accession>A0ABY7F316</accession>
<dbReference type="SMART" id="SM00320">
    <property type="entry name" value="WD40"/>
    <property type="match status" value="4"/>
</dbReference>
<dbReference type="InterPro" id="IPR015943">
    <property type="entry name" value="WD40/YVTN_repeat-like_dom_sf"/>
</dbReference>
<dbReference type="SUPFAM" id="SSF50978">
    <property type="entry name" value="WD40 repeat-like"/>
    <property type="match status" value="1"/>
</dbReference>
<dbReference type="InterPro" id="IPR036322">
    <property type="entry name" value="WD40_repeat_dom_sf"/>
</dbReference>
<evidence type="ECO:0000313" key="2">
    <source>
        <dbReference type="EMBL" id="WAR15169.1"/>
    </source>
</evidence>
<dbReference type="PANTHER" id="PTHR22836:SF0">
    <property type="entry name" value="PRE-MRNA 3' END PROCESSING PROTEIN WDR33"/>
    <property type="match status" value="1"/>
</dbReference>
<dbReference type="Pfam" id="PF00400">
    <property type="entry name" value="WD40"/>
    <property type="match status" value="4"/>
</dbReference>
<dbReference type="PANTHER" id="PTHR22836">
    <property type="entry name" value="WD40 REPEAT PROTEIN"/>
    <property type="match status" value="1"/>
</dbReference>
<organism evidence="2 3">
    <name type="scientific">Mya arenaria</name>
    <name type="common">Soft-shell clam</name>
    <dbReference type="NCBI Taxonomy" id="6604"/>
    <lineage>
        <taxon>Eukaryota</taxon>
        <taxon>Metazoa</taxon>
        <taxon>Spiralia</taxon>
        <taxon>Lophotrochozoa</taxon>
        <taxon>Mollusca</taxon>
        <taxon>Bivalvia</taxon>
        <taxon>Autobranchia</taxon>
        <taxon>Heteroconchia</taxon>
        <taxon>Euheterodonta</taxon>
        <taxon>Imparidentia</taxon>
        <taxon>Neoheterodontei</taxon>
        <taxon>Myida</taxon>
        <taxon>Myoidea</taxon>
        <taxon>Myidae</taxon>
        <taxon>Mya</taxon>
    </lineage>
</organism>
<feature type="compositionally biased region" description="Basic and acidic residues" evidence="1">
    <location>
        <begin position="646"/>
        <end position="657"/>
    </location>
</feature>
<dbReference type="InterPro" id="IPR045245">
    <property type="entry name" value="Pfs2-like"/>
</dbReference>
<feature type="region of interest" description="Disordered" evidence="1">
    <location>
        <begin position="464"/>
        <end position="710"/>
    </location>
</feature>
<dbReference type="Gene3D" id="2.130.10.10">
    <property type="entry name" value="YVTN repeat-like/Quinoprotein amine dehydrogenase"/>
    <property type="match status" value="2"/>
</dbReference>
<feature type="compositionally biased region" description="Basic and acidic residues" evidence="1">
    <location>
        <begin position="475"/>
        <end position="484"/>
    </location>
</feature>
<sequence>MAGTTAMNQEQGFFHMPKLQVPNYQKPRVFLPNFNQGQDGDKSRVQSGPPVYNATKFSGGGIEIDFDGKRIRKTMVRKTVDYNTSVMKYLENRIWQRDKRDARSIQPDALYQLEVTPPCDLQHKSMNCMTTKFMRQSTNKFRCPIFCISWTPEGRRLVTGASSGEFTLWNGLTFSFETILQAHETSVRAMVWSHNDQWMVTGDHAGFIKYWQTNMNNVKMYQGHKEPIRSISFCPTDSKFATSSDDGTVRIWDFLRCYEEKILRGHGADVKCVDWHPYKSLVASGSKDNQVPIKLWDPKSGQTVAWHPINEPIFASGGSDGAVMFWEAGKFWTRNRPGDPMRDKYNLNIAVIGPDGEPIDLDSSDVHLGETKGALPGMGLEYGLPPDKEEKMEPAEELPAIPGLDWSADAEFFKEERSHHDDRGRRKAPYTRPIPRSFEQAWVTNQQPTIVKRDDAARTPKIKSLLSLDIAPPPKNKEIDRDSEERDDPYIGYYGEEDEDFRQDEDMRGDEDYRGDLDFRGEEGPPSEPFNPDPSSFLPGAPSAGPQTSNQGPPGVALQQGQNMGPNGNFPPHGGPPGSGPGMAPNDGQHMARGGYRQGAPDHRDQGYHGNDSQGSYDSFDHDYRGDINDRAGSYHGQNSEEYEDNDRRYGDYDSRGRGARNQDGYRGRGRGRGRGSDSYNDRGAGGNWDNNDYHGDGENYNEGNDRGGGGGYQNQNRGFLCINMLLLFGYMCTLKTGKETKGVLKNGIESGAEMMCIQFYELIDTVCSPLFKRNVKHENKDNSNKHSQENWFDTECNT</sequence>
<protein>
    <submittedName>
        <fullName evidence="2">WDR33-like protein</fullName>
    </submittedName>
</protein>
<gene>
    <name evidence="2" type="ORF">MAR_005274</name>
</gene>
<keyword evidence="3" id="KW-1185">Reference proteome</keyword>
<evidence type="ECO:0000256" key="1">
    <source>
        <dbReference type="SAM" id="MobiDB-lite"/>
    </source>
</evidence>